<dbReference type="EMBL" id="JAHKSW010000024">
    <property type="protein sequence ID" value="KAG7317043.1"/>
    <property type="molecule type" value="Genomic_DNA"/>
</dbReference>
<comment type="caution">
    <text evidence="2">The sequence shown here is derived from an EMBL/GenBank/DDBJ whole genome shotgun (WGS) entry which is preliminary data.</text>
</comment>
<dbReference type="Proteomes" id="UP000824219">
    <property type="component" value="Linkage Group LG24"/>
</dbReference>
<sequence length="313" mass="36373">MALLSPLEPYPSENDAETVLSDTEILKTEVCTEFVPLSPAESPLSPQSPPNKSAKKVSRGEQMVKDMKEFFSEMDRDFEERERLRLLEQRQYEECLRKEAKEEEKEERARQMAMFKELLESQNDLLRELLQRIPSSNSHWLTPSKSNGEPNTTANTPETKECTNFVPSSHSESPQSPPNKRAKKVPKEEQIAKDMKECFAEIAKTLEERERLRLLEQRQHEERLRKEAKEEAREERARQMAMFKEMQESQNGLLTELLRRMPSPTLQQLNSSKYWHSGNQSRFNTDTAGNNDVQNTSEKDMLFNPPSSTSFTE</sequence>
<name>A0A9D3SES7_9TELE</name>
<protein>
    <submittedName>
        <fullName evidence="2">Uncharacterized protein</fullName>
    </submittedName>
</protein>
<reference evidence="2 3" key="1">
    <citation type="submission" date="2021-06" db="EMBL/GenBank/DDBJ databases">
        <title>Chromosome-level genome assembly of the red-tail catfish (Hemibagrus wyckioides).</title>
        <authorList>
            <person name="Shao F."/>
        </authorList>
    </citation>
    <scope>NUCLEOTIDE SEQUENCE [LARGE SCALE GENOMIC DNA]</scope>
    <source>
        <strain evidence="2">EC202008001</strain>
        <tissue evidence="2">Blood</tissue>
    </source>
</reference>
<proteinExistence type="predicted"/>
<organism evidence="2 3">
    <name type="scientific">Hemibagrus wyckioides</name>
    <dbReference type="NCBI Taxonomy" id="337641"/>
    <lineage>
        <taxon>Eukaryota</taxon>
        <taxon>Metazoa</taxon>
        <taxon>Chordata</taxon>
        <taxon>Craniata</taxon>
        <taxon>Vertebrata</taxon>
        <taxon>Euteleostomi</taxon>
        <taxon>Actinopterygii</taxon>
        <taxon>Neopterygii</taxon>
        <taxon>Teleostei</taxon>
        <taxon>Ostariophysi</taxon>
        <taxon>Siluriformes</taxon>
        <taxon>Bagridae</taxon>
        <taxon>Hemibagrus</taxon>
    </lineage>
</organism>
<gene>
    <name evidence="2" type="ORF">KOW79_019341</name>
</gene>
<feature type="region of interest" description="Disordered" evidence="1">
    <location>
        <begin position="37"/>
        <end position="61"/>
    </location>
</feature>
<dbReference type="AlphaFoldDB" id="A0A9D3SES7"/>
<feature type="region of interest" description="Disordered" evidence="1">
    <location>
        <begin position="264"/>
        <end position="313"/>
    </location>
</feature>
<dbReference type="OrthoDB" id="691673at2759"/>
<keyword evidence="3" id="KW-1185">Reference proteome</keyword>
<accession>A0A9D3SES7</accession>
<feature type="region of interest" description="Disordered" evidence="1">
    <location>
        <begin position="134"/>
        <end position="190"/>
    </location>
</feature>
<evidence type="ECO:0000313" key="2">
    <source>
        <dbReference type="EMBL" id="KAG7317043.1"/>
    </source>
</evidence>
<feature type="compositionally biased region" description="Polar residues" evidence="1">
    <location>
        <begin position="264"/>
        <end position="296"/>
    </location>
</feature>
<evidence type="ECO:0000256" key="1">
    <source>
        <dbReference type="SAM" id="MobiDB-lite"/>
    </source>
</evidence>
<feature type="region of interest" description="Disordered" evidence="1">
    <location>
        <begin position="217"/>
        <end position="237"/>
    </location>
</feature>
<feature type="compositionally biased region" description="Polar residues" evidence="1">
    <location>
        <begin position="134"/>
        <end position="157"/>
    </location>
</feature>
<evidence type="ECO:0000313" key="3">
    <source>
        <dbReference type="Proteomes" id="UP000824219"/>
    </source>
</evidence>